<sequence>MTKSQFDVTIILREGGGIRKKRRVGRQADGRSHVVDKKRRTEAHGIQSADSGKTRCIATDGRLIRIRRK</sequence>
<keyword evidence="3" id="KW-1185">Reference proteome</keyword>
<accession>A0A1Q9JJY8</accession>
<feature type="compositionally biased region" description="Basic and acidic residues" evidence="1">
    <location>
        <begin position="26"/>
        <end position="35"/>
    </location>
</feature>
<proteinExistence type="predicted"/>
<feature type="region of interest" description="Disordered" evidence="1">
    <location>
        <begin position="21"/>
        <end position="50"/>
    </location>
</feature>
<dbReference type="AlphaFoldDB" id="A0A1Q9JJY8"/>
<evidence type="ECO:0000313" key="3">
    <source>
        <dbReference type="Proteomes" id="UP000187404"/>
    </source>
</evidence>
<name>A0A1Q9JJY8_9FIRM</name>
<comment type="caution">
    <text evidence="2">The sequence shown here is derived from an EMBL/GenBank/DDBJ whole genome shotgun (WGS) entry which is preliminary data.</text>
</comment>
<dbReference type="EMBL" id="MJIE01000001">
    <property type="protein sequence ID" value="OLR56523.1"/>
    <property type="molecule type" value="Genomic_DNA"/>
</dbReference>
<evidence type="ECO:0000256" key="1">
    <source>
        <dbReference type="SAM" id="MobiDB-lite"/>
    </source>
</evidence>
<reference evidence="2 3" key="1">
    <citation type="journal article" date="2016" name="Appl. Environ. Microbiol.">
        <title>Function and Phylogeny of Bacterial Butyryl Coenzyme A:Acetate Transferases and Their Diversity in the Proximal Colon of Swine.</title>
        <authorList>
            <person name="Trachsel J."/>
            <person name="Bayles D.O."/>
            <person name="Looft T."/>
            <person name="Levine U.Y."/>
            <person name="Allen H.K."/>
        </authorList>
    </citation>
    <scope>NUCLEOTIDE SEQUENCE [LARGE SCALE GENOMIC DNA]</scope>
    <source>
        <strain evidence="2 3">68-3-10</strain>
    </source>
</reference>
<dbReference type="Proteomes" id="UP000187404">
    <property type="component" value="Unassembled WGS sequence"/>
</dbReference>
<gene>
    <name evidence="2" type="ORF">BHK98_10880</name>
</gene>
<organism evidence="2 3">
    <name type="scientific">Hornefia porci</name>
    <dbReference type="NCBI Taxonomy" id="2652292"/>
    <lineage>
        <taxon>Bacteria</taxon>
        <taxon>Bacillati</taxon>
        <taxon>Bacillota</taxon>
        <taxon>Clostridia</taxon>
        <taxon>Peptostreptococcales</taxon>
        <taxon>Anaerovoracaceae</taxon>
        <taxon>Hornefia</taxon>
    </lineage>
</organism>
<protein>
    <submittedName>
        <fullName evidence="2">Uncharacterized protein</fullName>
    </submittedName>
</protein>
<dbReference type="STRING" id="1261640.BHK98_10880"/>
<evidence type="ECO:0000313" key="2">
    <source>
        <dbReference type="EMBL" id="OLR56523.1"/>
    </source>
</evidence>